<protein>
    <submittedName>
        <fullName evidence="1">Uncharacterized protein</fullName>
    </submittedName>
</protein>
<organism evidence="1 2">
    <name type="scientific">Segatella copri</name>
    <dbReference type="NCBI Taxonomy" id="165179"/>
    <lineage>
        <taxon>Bacteria</taxon>
        <taxon>Pseudomonadati</taxon>
        <taxon>Bacteroidota</taxon>
        <taxon>Bacteroidia</taxon>
        <taxon>Bacteroidales</taxon>
        <taxon>Prevotellaceae</taxon>
        <taxon>Segatella</taxon>
    </lineage>
</organism>
<gene>
    <name evidence="1" type="ORF">NNC68_07960</name>
</gene>
<dbReference type="AlphaFoldDB" id="A0AAW5IDZ8"/>
<comment type="caution">
    <text evidence="1">The sequence shown here is derived from an EMBL/GenBank/DDBJ whole genome shotgun (WGS) entry which is preliminary data.</text>
</comment>
<dbReference type="InterPro" id="IPR018247">
    <property type="entry name" value="EF_Hand_1_Ca_BS"/>
</dbReference>
<dbReference type="EMBL" id="JANDWU010000012">
    <property type="protein sequence ID" value="MCP9549406.1"/>
    <property type="molecule type" value="Genomic_DNA"/>
</dbReference>
<dbReference type="RefSeq" id="WP_254970044.1">
    <property type="nucleotide sequence ID" value="NZ_JANDWU010000012.1"/>
</dbReference>
<accession>A0AAW5IDZ8</accession>
<dbReference type="PROSITE" id="PS00018">
    <property type="entry name" value="EF_HAND_1"/>
    <property type="match status" value="1"/>
</dbReference>
<evidence type="ECO:0000313" key="2">
    <source>
        <dbReference type="Proteomes" id="UP001205506"/>
    </source>
</evidence>
<sequence length="178" mass="20923">MDVTIKRLFCTPWYQDEGVYGCNNVCTEPISLDSQTLAEIEFYRHKKFVDDEVETDWIVKYLHDKSVGKISDIGDNKYIKCMRLGELELSIQLSYYLYCIRNDADHGKLMTEDEFQYILHHNHIDGTDILDPANRYVDIYISNNVTDETYVAATQWTLREIDQWLGCIVLKRSMNCIQ</sequence>
<name>A0AAW5IDZ8_9BACT</name>
<evidence type="ECO:0000313" key="1">
    <source>
        <dbReference type="EMBL" id="MCP9549406.1"/>
    </source>
</evidence>
<dbReference type="Proteomes" id="UP001205506">
    <property type="component" value="Unassembled WGS sequence"/>
</dbReference>
<reference evidence="1" key="1">
    <citation type="submission" date="2022-07" db="EMBL/GenBank/DDBJ databases">
        <title>Prevotella copri.</title>
        <authorList>
            <person name="Yang C."/>
        </authorList>
    </citation>
    <scope>NUCLEOTIDE SEQUENCE</scope>
    <source>
        <strain evidence="1">HF1805</strain>
    </source>
</reference>
<proteinExistence type="predicted"/>